<reference evidence="2 5" key="2">
    <citation type="submission" date="2020-08" db="EMBL/GenBank/DDBJ databases">
        <title>Sequencing the genomes of 1000 actinobacteria strains.</title>
        <authorList>
            <person name="Klenk H.-P."/>
        </authorList>
    </citation>
    <scope>NUCLEOTIDE SEQUENCE [LARGE SCALE GENOMIC DNA]</scope>
    <source>
        <strain evidence="2 5">DSM 16678</strain>
    </source>
</reference>
<evidence type="ECO:0000313" key="4">
    <source>
        <dbReference type="Proteomes" id="UP000247602"/>
    </source>
</evidence>
<feature type="transmembrane region" description="Helical" evidence="1">
    <location>
        <begin position="130"/>
        <end position="149"/>
    </location>
</feature>
<comment type="caution">
    <text evidence="3">The sequence shown here is derived from an EMBL/GenBank/DDBJ whole genome shotgun (WGS) entry which is preliminary data.</text>
</comment>
<keyword evidence="1" id="KW-0812">Transmembrane</keyword>
<dbReference type="AlphaFoldDB" id="A0A323VFG1"/>
<keyword evidence="4" id="KW-1185">Reference proteome</keyword>
<dbReference type="RefSeq" id="WP_110550232.1">
    <property type="nucleotide sequence ID" value="NZ_JACIBU010000001.1"/>
</dbReference>
<organism evidence="3 4">
    <name type="scientific">Modestobacter versicolor</name>
    <dbReference type="NCBI Taxonomy" id="429133"/>
    <lineage>
        <taxon>Bacteria</taxon>
        <taxon>Bacillati</taxon>
        <taxon>Actinomycetota</taxon>
        <taxon>Actinomycetes</taxon>
        <taxon>Geodermatophilales</taxon>
        <taxon>Geodermatophilaceae</taxon>
        <taxon>Modestobacter</taxon>
    </lineage>
</organism>
<sequence>MLPLVAAGALYVLVCAVLGGSLPESVPVLFDRDLVASRFVGREAFLLLATAVGAGVAVLTAAAVALVRWYAPTATARQAELRRLVAADLLQLGTATLVFLSLELALAYGPGDGGGDQPASMAVTDVVHRLPSAAVVALVAHLVWLLWWAGWRLPRRYRRPAARTADSVT</sequence>
<evidence type="ECO:0000256" key="1">
    <source>
        <dbReference type="SAM" id="Phobius"/>
    </source>
</evidence>
<gene>
    <name evidence="3" type="ORF">DMO24_00095</name>
    <name evidence="2" type="ORF">FHX36_002380</name>
</gene>
<accession>A0A323VFG1</accession>
<feature type="transmembrane region" description="Helical" evidence="1">
    <location>
        <begin position="47"/>
        <end position="71"/>
    </location>
</feature>
<keyword evidence="1" id="KW-1133">Transmembrane helix</keyword>
<evidence type="ECO:0000313" key="2">
    <source>
        <dbReference type="EMBL" id="MBB3676645.1"/>
    </source>
</evidence>
<dbReference type="Proteomes" id="UP000247602">
    <property type="component" value="Unassembled WGS sequence"/>
</dbReference>
<evidence type="ECO:0000313" key="5">
    <source>
        <dbReference type="Proteomes" id="UP000580718"/>
    </source>
</evidence>
<dbReference type="EMBL" id="JACIBU010000001">
    <property type="protein sequence ID" value="MBB3676645.1"/>
    <property type="molecule type" value="Genomic_DNA"/>
</dbReference>
<protein>
    <submittedName>
        <fullName evidence="3">Uncharacterized protein</fullName>
    </submittedName>
</protein>
<keyword evidence="1" id="KW-0472">Membrane</keyword>
<name>A0A323VFG1_9ACTN</name>
<proteinExistence type="predicted"/>
<feature type="transmembrane region" description="Helical" evidence="1">
    <location>
        <begin position="92"/>
        <end position="110"/>
    </location>
</feature>
<evidence type="ECO:0000313" key="3">
    <source>
        <dbReference type="EMBL" id="PZA23385.1"/>
    </source>
</evidence>
<reference evidence="3 4" key="1">
    <citation type="submission" date="2018-06" db="EMBL/GenBank/DDBJ databases">
        <title>Draft genome sequence of Modestobacter versicolor CP153-2.</title>
        <authorList>
            <person name="Gundlapally S.R."/>
        </authorList>
    </citation>
    <scope>NUCLEOTIDE SEQUENCE [LARGE SCALE GENOMIC DNA]</scope>
    <source>
        <strain evidence="3 4">CP153-2</strain>
    </source>
</reference>
<dbReference type="Proteomes" id="UP000580718">
    <property type="component" value="Unassembled WGS sequence"/>
</dbReference>
<dbReference type="EMBL" id="QKNV01000001">
    <property type="protein sequence ID" value="PZA23385.1"/>
    <property type="molecule type" value="Genomic_DNA"/>
</dbReference>